<dbReference type="EMBL" id="RIZG01000001">
    <property type="protein sequence ID" value="RNF53001.1"/>
    <property type="molecule type" value="Genomic_DNA"/>
</dbReference>
<dbReference type="OrthoDB" id="6105877at2"/>
<proteinExistence type="predicted"/>
<dbReference type="RefSeq" id="WP_123094341.1">
    <property type="nucleotide sequence ID" value="NZ_RIZG01000001.1"/>
</dbReference>
<gene>
    <name evidence="1" type="ORF">EBI00_02555</name>
</gene>
<comment type="caution">
    <text evidence="1">The sequence shown here is derived from an EMBL/GenBank/DDBJ whole genome shotgun (WGS) entry which is preliminary data.</text>
</comment>
<organism evidence="1 2">
    <name type="scientific">Marinomonas hwangdonensis</name>
    <dbReference type="NCBI Taxonomy" id="1053647"/>
    <lineage>
        <taxon>Bacteria</taxon>
        <taxon>Pseudomonadati</taxon>
        <taxon>Pseudomonadota</taxon>
        <taxon>Gammaproteobacteria</taxon>
        <taxon>Oceanospirillales</taxon>
        <taxon>Oceanospirillaceae</taxon>
        <taxon>Marinomonas</taxon>
    </lineage>
</organism>
<sequence length="240" mass="25109">MSVAIAAVGVTAFSAYSSNKNANKSMDQQGDALASQNAIAQQQLDMAKEQYDYYKTTYRPLEEEVVANAGISSAEQQEMVTKAGLTTQSAFDSAEASRNRNLQRMGINPNSGAYAENTRKSAISKAVAKANSQNTARATAEQMDYSQKVAAVGLGKGLPSSSAGLMSSASSNYANQASAYGTQAQMYGQQTSGAVQMGMGIAGAAMDSYGSYDDQGKWKGSADGEFNQGRFGAGLLGINR</sequence>
<name>A0A3M8QBI3_9GAMM</name>
<dbReference type="Proteomes" id="UP000280507">
    <property type="component" value="Unassembled WGS sequence"/>
</dbReference>
<evidence type="ECO:0000313" key="2">
    <source>
        <dbReference type="Proteomes" id="UP000280507"/>
    </source>
</evidence>
<dbReference type="AlphaFoldDB" id="A0A3M8QBI3"/>
<reference evidence="1 2" key="1">
    <citation type="journal article" date="2012" name="Int. J. Syst. Evol. Microbiol.">
        <title>Marinomonas hwangdonensis sp. nov., isolated from seawater.</title>
        <authorList>
            <person name="Jung Y.T."/>
            <person name="Oh T.K."/>
            <person name="Yoon J.H."/>
        </authorList>
    </citation>
    <scope>NUCLEOTIDE SEQUENCE [LARGE SCALE GENOMIC DNA]</scope>
    <source>
        <strain evidence="1 2">HDW-15</strain>
    </source>
</reference>
<protein>
    <submittedName>
        <fullName evidence="1">Uncharacterized protein</fullName>
    </submittedName>
</protein>
<accession>A0A3M8QBI3</accession>
<keyword evidence="2" id="KW-1185">Reference proteome</keyword>
<evidence type="ECO:0000313" key="1">
    <source>
        <dbReference type="EMBL" id="RNF53001.1"/>
    </source>
</evidence>